<organism evidence="1 2">
    <name type="scientific">Microbacterium marinilacus</name>
    <dbReference type="NCBI Taxonomy" id="415209"/>
    <lineage>
        <taxon>Bacteria</taxon>
        <taxon>Bacillati</taxon>
        <taxon>Actinomycetota</taxon>
        <taxon>Actinomycetes</taxon>
        <taxon>Micrococcales</taxon>
        <taxon>Microbacteriaceae</taxon>
        <taxon>Microbacterium</taxon>
    </lineage>
</organism>
<protein>
    <submittedName>
        <fullName evidence="1">Uncharacterized protein</fullName>
    </submittedName>
</protein>
<accession>A0ABP7BN72</accession>
<reference evidence="2" key="1">
    <citation type="journal article" date="2019" name="Int. J. Syst. Evol. Microbiol.">
        <title>The Global Catalogue of Microorganisms (GCM) 10K type strain sequencing project: providing services to taxonomists for standard genome sequencing and annotation.</title>
        <authorList>
            <consortium name="The Broad Institute Genomics Platform"/>
            <consortium name="The Broad Institute Genome Sequencing Center for Infectious Disease"/>
            <person name="Wu L."/>
            <person name="Ma J."/>
        </authorList>
    </citation>
    <scope>NUCLEOTIDE SEQUENCE [LARGE SCALE GENOMIC DNA]</scope>
    <source>
        <strain evidence="2">JCM 16546</strain>
    </source>
</reference>
<gene>
    <name evidence="1" type="ORF">GCM10022202_26500</name>
</gene>
<name>A0ABP7BN72_9MICO</name>
<dbReference type="Proteomes" id="UP001410795">
    <property type="component" value="Unassembled WGS sequence"/>
</dbReference>
<comment type="caution">
    <text evidence="1">The sequence shown here is derived from an EMBL/GenBank/DDBJ whole genome shotgun (WGS) entry which is preliminary data.</text>
</comment>
<dbReference type="EMBL" id="BAAAYV010000012">
    <property type="protein sequence ID" value="GAA3663425.1"/>
    <property type="molecule type" value="Genomic_DNA"/>
</dbReference>
<evidence type="ECO:0000313" key="1">
    <source>
        <dbReference type="EMBL" id="GAA3663425.1"/>
    </source>
</evidence>
<dbReference type="RefSeq" id="WP_246603704.1">
    <property type="nucleotide sequence ID" value="NZ_BAAAYV010000012.1"/>
</dbReference>
<evidence type="ECO:0000313" key="2">
    <source>
        <dbReference type="Proteomes" id="UP001410795"/>
    </source>
</evidence>
<keyword evidence="2" id="KW-1185">Reference proteome</keyword>
<sequence length="91" mass="9837">MLIGMIRPSETRELTAEGASLEEIVGALLAQTPEGWQLTHKKVTMPKGTTKMVAVGRAARWGDVQEIEAADLTALRAAVPDGWQLLNVRNA</sequence>
<proteinExistence type="predicted"/>